<name>A0A645IJB4_9ZZZZ</name>
<proteinExistence type="predicted"/>
<accession>A0A645IJB4</accession>
<dbReference type="AlphaFoldDB" id="A0A645IJB4"/>
<evidence type="ECO:0000256" key="1">
    <source>
        <dbReference type="SAM" id="MobiDB-lite"/>
    </source>
</evidence>
<sequence length="77" mass="8716">MTGQAEREVPIWGKALRARSIEGFFVPAWSQLLQDMAQLAALESRRLGMGQHRQPVMSQHQPAQRLRQGRPDHADKG</sequence>
<protein>
    <submittedName>
        <fullName evidence="2">Uncharacterized protein</fullName>
    </submittedName>
</protein>
<gene>
    <name evidence="2" type="ORF">SDC9_199022</name>
</gene>
<dbReference type="EMBL" id="VSSQ01116429">
    <property type="protein sequence ID" value="MPN51378.1"/>
    <property type="molecule type" value="Genomic_DNA"/>
</dbReference>
<reference evidence="2" key="1">
    <citation type="submission" date="2019-08" db="EMBL/GenBank/DDBJ databases">
        <authorList>
            <person name="Kucharzyk K."/>
            <person name="Murdoch R.W."/>
            <person name="Higgins S."/>
            <person name="Loffler F."/>
        </authorList>
    </citation>
    <scope>NUCLEOTIDE SEQUENCE</scope>
</reference>
<feature type="region of interest" description="Disordered" evidence="1">
    <location>
        <begin position="50"/>
        <end position="77"/>
    </location>
</feature>
<evidence type="ECO:0000313" key="2">
    <source>
        <dbReference type="EMBL" id="MPN51378.1"/>
    </source>
</evidence>
<organism evidence="2">
    <name type="scientific">bioreactor metagenome</name>
    <dbReference type="NCBI Taxonomy" id="1076179"/>
    <lineage>
        <taxon>unclassified sequences</taxon>
        <taxon>metagenomes</taxon>
        <taxon>ecological metagenomes</taxon>
    </lineage>
</organism>
<comment type="caution">
    <text evidence="2">The sequence shown here is derived from an EMBL/GenBank/DDBJ whole genome shotgun (WGS) entry which is preliminary data.</text>
</comment>